<evidence type="ECO:0000313" key="3">
    <source>
        <dbReference type="EMBL" id="SCZ66384.1"/>
    </source>
</evidence>
<organism evidence="3 4">
    <name type="scientific">Thiohalomonas denitrificans</name>
    <dbReference type="NCBI Taxonomy" id="415747"/>
    <lineage>
        <taxon>Bacteria</taxon>
        <taxon>Pseudomonadati</taxon>
        <taxon>Pseudomonadota</taxon>
        <taxon>Gammaproteobacteria</taxon>
        <taxon>Thiohalomonadales</taxon>
        <taxon>Thiohalomonadaceae</taxon>
        <taxon>Thiohalomonas</taxon>
    </lineage>
</organism>
<dbReference type="Gene3D" id="3.30.450.20">
    <property type="entry name" value="PAS domain"/>
    <property type="match status" value="1"/>
</dbReference>
<protein>
    <submittedName>
        <fullName evidence="3">CHASE domain-containing protein</fullName>
    </submittedName>
</protein>
<keyword evidence="1" id="KW-1133">Transmembrane helix</keyword>
<dbReference type="PROSITE" id="PS50839">
    <property type="entry name" value="CHASE"/>
    <property type="match status" value="1"/>
</dbReference>
<gene>
    <name evidence="3" type="ORF">SAMN03097708_02957</name>
</gene>
<dbReference type="EMBL" id="FMWD01000011">
    <property type="protein sequence ID" value="SCZ66384.1"/>
    <property type="molecule type" value="Genomic_DNA"/>
</dbReference>
<keyword evidence="1" id="KW-0812">Transmembrane</keyword>
<sequence>MWQRHTADGRHWLAMSVTILAGAAVTLVLDGYYRSELLLQAERQLARSAKAASQQLTRNMERRIAAIEDLRAFMLADTGLPGFEAFDHFAANLREHYPSIDSLVYVDEDLVIRHIHPPEKHKDALGLDLKRRPSAPVIQRAIRERRLIVDSPHPIIGGQTAFLARAPLFRDEHFLGLAQGIFIIPEILAADLNEVSKQYDIQLTDSNGKLFGVRRKS</sequence>
<dbReference type="AlphaFoldDB" id="A0A1G5QWX7"/>
<evidence type="ECO:0000256" key="1">
    <source>
        <dbReference type="SAM" id="Phobius"/>
    </source>
</evidence>
<keyword evidence="1" id="KW-0472">Membrane</keyword>
<dbReference type="Proteomes" id="UP000199648">
    <property type="component" value="Unassembled WGS sequence"/>
</dbReference>
<keyword evidence="4" id="KW-1185">Reference proteome</keyword>
<dbReference type="Pfam" id="PF03924">
    <property type="entry name" value="CHASE"/>
    <property type="match status" value="1"/>
</dbReference>
<proteinExistence type="predicted"/>
<dbReference type="STRING" id="415747.SAMN03097708_02957"/>
<feature type="domain" description="CHASE" evidence="2">
    <location>
        <begin position="107"/>
        <end position="196"/>
    </location>
</feature>
<evidence type="ECO:0000313" key="4">
    <source>
        <dbReference type="Proteomes" id="UP000199648"/>
    </source>
</evidence>
<accession>A0A1G5QWX7</accession>
<dbReference type="InterPro" id="IPR006189">
    <property type="entry name" value="CHASE_dom"/>
</dbReference>
<dbReference type="RefSeq" id="WP_092998707.1">
    <property type="nucleotide sequence ID" value="NZ_FMWD01000011.1"/>
</dbReference>
<name>A0A1G5QWX7_9GAMM</name>
<dbReference type="SMART" id="SM01079">
    <property type="entry name" value="CHASE"/>
    <property type="match status" value="1"/>
</dbReference>
<feature type="transmembrane region" description="Helical" evidence="1">
    <location>
        <begin position="12"/>
        <end position="33"/>
    </location>
</feature>
<evidence type="ECO:0000259" key="2">
    <source>
        <dbReference type="PROSITE" id="PS50839"/>
    </source>
</evidence>
<reference evidence="3 4" key="1">
    <citation type="submission" date="2016-10" db="EMBL/GenBank/DDBJ databases">
        <authorList>
            <person name="de Groot N.N."/>
        </authorList>
    </citation>
    <scope>NUCLEOTIDE SEQUENCE [LARGE SCALE GENOMIC DNA]</scope>
    <source>
        <strain evidence="3 4">HLD2</strain>
    </source>
</reference>
<dbReference type="GO" id="GO:0003824">
    <property type="term" value="F:catalytic activity"/>
    <property type="evidence" value="ECO:0007669"/>
    <property type="project" value="UniProtKB-ARBA"/>
</dbReference>